<dbReference type="AlphaFoldDB" id="A0A9W3G4K9"/>
<proteinExistence type="predicted"/>
<gene>
    <name evidence="1" type="primary">LOC123616655</name>
</gene>
<protein>
    <submittedName>
        <fullName evidence="1">Uncharacterized protein LOC123616655</fullName>
    </submittedName>
</protein>
<name>A0A9W3G4K9_CAMBA</name>
<evidence type="ECO:0000313" key="1">
    <source>
        <dbReference type="RefSeq" id="XP_045372204.1"/>
    </source>
</evidence>
<organism evidence="1">
    <name type="scientific">Camelus bactrianus</name>
    <name type="common">Bactrian camel</name>
    <dbReference type="NCBI Taxonomy" id="9837"/>
    <lineage>
        <taxon>Eukaryota</taxon>
        <taxon>Metazoa</taxon>
        <taxon>Chordata</taxon>
        <taxon>Craniata</taxon>
        <taxon>Vertebrata</taxon>
        <taxon>Euteleostomi</taxon>
        <taxon>Mammalia</taxon>
        <taxon>Eutheria</taxon>
        <taxon>Laurasiatheria</taxon>
        <taxon>Artiodactyla</taxon>
        <taxon>Tylopoda</taxon>
        <taxon>Camelidae</taxon>
        <taxon>Camelus</taxon>
    </lineage>
</organism>
<accession>A0A9W3G4K9</accession>
<dbReference type="RefSeq" id="XP_045372204.1">
    <property type="nucleotide sequence ID" value="XM_045516248.1"/>
</dbReference>
<sequence length="341" mass="36604">MATEREGQELDENRPAGHPLLLVPHGQWAWTGSHIELDAAQAALSTRQVWGHCVSYLCSSFMSFTLPLQAAPPWVRRGWLPWLSPGFCRPPGDGTCLLRALLGCLAGSFRGPPAAGISREELSSQINCPPPQLCPESGEQQVDGLLGPREAQLPRPPAICSKAWLSLQGRRPPRPSACPQLLAPFPSLLARVSQLPGEALPLCAELLPQPALCCTWQGSTLRTPWVPRPRHTLLASGSIPLPGSAALRPDLDLLLWCRSRPRAGLTLSVTWEIPCLFLPGETAQRAQRGREPPSSLLFGSAPLRSPPGASGFGEAPSLPPPAPGPTVCFLSQDLTPLKICH</sequence>
<reference evidence="1" key="1">
    <citation type="submission" date="2025-08" db="UniProtKB">
        <authorList>
            <consortium name="RefSeq"/>
        </authorList>
    </citation>
    <scope>IDENTIFICATION</scope>
    <source>
        <tissue evidence="1">Blood</tissue>
    </source>
</reference>